<dbReference type="Proteomes" id="UP000635142">
    <property type="component" value="Unassembled WGS sequence"/>
</dbReference>
<dbReference type="PANTHER" id="PTHR33840">
    <property type="match status" value="1"/>
</dbReference>
<dbReference type="InterPro" id="IPR018712">
    <property type="entry name" value="Tle1-like_cat"/>
</dbReference>
<sequence length="363" mass="40457">MAGSAPQNETLFTRLFGRLWQRPADDFGPQRGAQTHVIILDGTMSSLAPECQTNVGRAYMLMREMGSDLSLYYEPGLQWRDWRSTLSVIMGHGIDGQIKRAYGYLASRYRPGDRIFMLGYSRGAYAVRSLAGVIDEVGLLRADAATERNIRDAYRHYECSDGSDAAQAFRAAHCHDSIEIEAIGVWDTVKSLGINAPVLWRISEKWHAFHNHDLSSIVKNGFHAMALHESRVAYKVVPWTTHEGYGGHVAQGWFPGTHGDVGGQLGGHEVARPLANIPLVWLLSRMEECGLSLPPGWNLRFPQDPLAPSVGTWRGYGRIFMTRRKRVVMADPSEFLHESVAARAEGMEDAPGGFWFFPTRPSA</sequence>
<feature type="domain" description="T6SS Phospholipase effector Tle1-like catalytic" evidence="1">
    <location>
        <begin position="36"/>
        <end position="284"/>
    </location>
</feature>
<evidence type="ECO:0000313" key="3">
    <source>
        <dbReference type="Proteomes" id="UP000635142"/>
    </source>
</evidence>
<dbReference type="Pfam" id="PF09994">
    <property type="entry name" value="T6SS_Tle1-like_cat"/>
    <property type="match status" value="1"/>
</dbReference>
<gene>
    <name evidence="2" type="ORF">H9Q16_02645</name>
</gene>
<dbReference type="AlphaFoldDB" id="A0A927D1R7"/>
<keyword evidence="3" id="KW-1185">Reference proteome</keyword>
<evidence type="ECO:0000259" key="1">
    <source>
        <dbReference type="Pfam" id="PF09994"/>
    </source>
</evidence>
<dbReference type="PANTHER" id="PTHR33840:SF1">
    <property type="entry name" value="TLE1 PHOSPHOLIPASE DOMAIN-CONTAINING PROTEIN"/>
    <property type="match status" value="1"/>
</dbReference>
<name>A0A927D1R7_9RHOB</name>
<accession>A0A927D1R7</accession>
<evidence type="ECO:0000313" key="2">
    <source>
        <dbReference type="EMBL" id="MBD3662811.1"/>
    </source>
</evidence>
<dbReference type="EMBL" id="JACTAG010000001">
    <property type="protein sequence ID" value="MBD3662811.1"/>
    <property type="molecule type" value="Genomic_DNA"/>
</dbReference>
<dbReference type="RefSeq" id="WP_191073812.1">
    <property type="nucleotide sequence ID" value="NZ_JACTAG010000001.1"/>
</dbReference>
<comment type="caution">
    <text evidence="2">The sequence shown here is derived from an EMBL/GenBank/DDBJ whole genome shotgun (WGS) entry which is preliminary data.</text>
</comment>
<protein>
    <submittedName>
        <fullName evidence="2">DUF2235 domain-containing protein</fullName>
    </submittedName>
</protein>
<reference evidence="2" key="1">
    <citation type="submission" date="2020-08" db="EMBL/GenBank/DDBJ databases">
        <title>Sulfitobacter aestuariivivens sp. nov., isolated from a tidal flat.</title>
        <authorList>
            <person name="Park S."/>
            <person name="Yoon J.-H."/>
        </authorList>
    </citation>
    <scope>NUCLEOTIDE SEQUENCE</scope>
    <source>
        <strain evidence="2">TSTF-M16</strain>
    </source>
</reference>
<proteinExistence type="predicted"/>
<organism evidence="2 3">
    <name type="scientific">Sulfitobacter aestuariivivens</name>
    <dbReference type="NCBI Taxonomy" id="2766981"/>
    <lineage>
        <taxon>Bacteria</taxon>
        <taxon>Pseudomonadati</taxon>
        <taxon>Pseudomonadota</taxon>
        <taxon>Alphaproteobacteria</taxon>
        <taxon>Rhodobacterales</taxon>
        <taxon>Roseobacteraceae</taxon>
        <taxon>Sulfitobacter</taxon>
    </lineage>
</organism>